<evidence type="ECO:0000259" key="14">
    <source>
        <dbReference type="Pfam" id="PF08263"/>
    </source>
</evidence>
<accession>A0A6P5WNR1</accession>
<evidence type="ECO:0000256" key="2">
    <source>
        <dbReference type="ARBA" id="ARBA00009592"/>
    </source>
</evidence>
<feature type="chain" id="PRO_5027565973" evidence="13">
    <location>
        <begin position="26"/>
        <end position="1029"/>
    </location>
</feature>
<comment type="subcellular location">
    <subcellularLocation>
        <location evidence="1">Cell membrane</location>
        <topology evidence="1">Single-pass type I membrane protein</topology>
    </subcellularLocation>
</comment>
<comment type="similarity">
    <text evidence="2">Belongs to the RLP family.</text>
</comment>
<evidence type="ECO:0000313" key="15">
    <source>
        <dbReference type="Proteomes" id="UP000515121"/>
    </source>
</evidence>
<dbReference type="InterPro" id="IPR046956">
    <property type="entry name" value="RLP23-like"/>
</dbReference>
<dbReference type="SMART" id="SM00365">
    <property type="entry name" value="LRR_SD22"/>
    <property type="match status" value="6"/>
</dbReference>
<keyword evidence="3" id="KW-1003">Cell membrane</keyword>
<dbReference type="KEGG" id="dzi:111276272"/>
<dbReference type="Proteomes" id="UP000515121">
    <property type="component" value="Unplaced"/>
</dbReference>
<dbReference type="PANTHER" id="PTHR48061">
    <property type="entry name" value="LEUCINE-RICH REPEAT RECEPTOR PROTEIN KINASE EMS1-LIKE-RELATED"/>
    <property type="match status" value="1"/>
</dbReference>
<dbReference type="InterPro" id="IPR032675">
    <property type="entry name" value="LRR_dom_sf"/>
</dbReference>
<feature type="domain" description="Leucine-rich repeat-containing N-terminal plant-type" evidence="14">
    <location>
        <begin position="41"/>
        <end position="87"/>
    </location>
</feature>
<dbReference type="RefSeq" id="XP_022717775.1">
    <property type="nucleotide sequence ID" value="XM_022862040.1"/>
</dbReference>
<dbReference type="PRINTS" id="PR00019">
    <property type="entry name" value="LEURICHRPT"/>
</dbReference>
<dbReference type="OrthoDB" id="442066at2759"/>
<keyword evidence="8 12" id="KW-1133">Transmembrane helix</keyword>
<organism evidence="15 16">
    <name type="scientific">Durio zibethinus</name>
    <name type="common">Durian</name>
    <dbReference type="NCBI Taxonomy" id="66656"/>
    <lineage>
        <taxon>Eukaryota</taxon>
        <taxon>Viridiplantae</taxon>
        <taxon>Streptophyta</taxon>
        <taxon>Embryophyta</taxon>
        <taxon>Tracheophyta</taxon>
        <taxon>Spermatophyta</taxon>
        <taxon>Magnoliopsida</taxon>
        <taxon>eudicotyledons</taxon>
        <taxon>Gunneridae</taxon>
        <taxon>Pentapetalae</taxon>
        <taxon>rosids</taxon>
        <taxon>malvids</taxon>
        <taxon>Malvales</taxon>
        <taxon>Malvaceae</taxon>
        <taxon>Helicteroideae</taxon>
        <taxon>Durio</taxon>
    </lineage>
</organism>
<evidence type="ECO:0000256" key="1">
    <source>
        <dbReference type="ARBA" id="ARBA00004251"/>
    </source>
</evidence>
<keyword evidence="7" id="KW-0677">Repeat</keyword>
<feature type="transmembrane region" description="Helical" evidence="12">
    <location>
        <begin position="973"/>
        <end position="997"/>
    </location>
</feature>
<evidence type="ECO:0000256" key="9">
    <source>
        <dbReference type="ARBA" id="ARBA00023136"/>
    </source>
</evidence>
<evidence type="ECO:0000256" key="5">
    <source>
        <dbReference type="ARBA" id="ARBA00022692"/>
    </source>
</evidence>
<feature type="signal peptide" evidence="13">
    <location>
        <begin position="1"/>
        <end position="25"/>
    </location>
</feature>
<evidence type="ECO:0000256" key="11">
    <source>
        <dbReference type="ARBA" id="ARBA00023180"/>
    </source>
</evidence>
<dbReference type="PANTHER" id="PTHR48061:SF46">
    <property type="entry name" value="LEUCINE-RICH REPEAT-CONTAINING N-TERMINAL PLANT-TYPE DOMAIN-CONTAINING PROTEIN"/>
    <property type="match status" value="1"/>
</dbReference>
<evidence type="ECO:0000256" key="10">
    <source>
        <dbReference type="ARBA" id="ARBA00023170"/>
    </source>
</evidence>
<dbReference type="Gene3D" id="3.80.10.10">
    <property type="entry name" value="Ribonuclease Inhibitor"/>
    <property type="match status" value="3"/>
</dbReference>
<evidence type="ECO:0000256" key="6">
    <source>
        <dbReference type="ARBA" id="ARBA00022729"/>
    </source>
</evidence>
<dbReference type="SUPFAM" id="SSF52058">
    <property type="entry name" value="L domain-like"/>
    <property type="match status" value="3"/>
</dbReference>
<keyword evidence="15" id="KW-1185">Reference proteome</keyword>
<dbReference type="AlphaFoldDB" id="A0A6P5WNR1"/>
<dbReference type="FunFam" id="3.80.10.10:FF:000213">
    <property type="entry name" value="Tyrosine-sulfated glycopeptide receptor 1"/>
    <property type="match status" value="1"/>
</dbReference>
<evidence type="ECO:0000313" key="16">
    <source>
        <dbReference type="RefSeq" id="XP_022717775.1"/>
    </source>
</evidence>
<keyword evidence="11" id="KW-0325">Glycoprotein</keyword>
<dbReference type="InterPro" id="IPR003591">
    <property type="entry name" value="Leu-rich_rpt_typical-subtyp"/>
</dbReference>
<name>A0A6P5WNR1_DURZI</name>
<dbReference type="GO" id="GO:0005886">
    <property type="term" value="C:plasma membrane"/>
    <property type="evidence" value="ECO:0007669"/>
    <property type="project" value="UniProtKB-SubCell"/>
</dbReference>
<dbReference type="FunFam" id="3.80.10.10:FF:000095">
    <property type="entry name" value="LRR receptor-like serine/threonine-protein kinase GSO1"/>
    <property type="match status" value="1"/>
</dbReference>
<evidence type="ECO:0000256" key="13">
    <source>
        <dbReference type="SAM" id="SignalP"/>
    </source>
</evidence>
<evidence type="ECO:0000256" key="4">
    <source>
        <dbReference type="ARBA" id="ARBA00022614"/>
    </source>
</evidence>
<dbReference type="GeneID" id="111276272"/>
<gene>
    <name evidence="16" type="primary">LOC111276272</name>
</gene>
<keyword evidence="9 12" id="KW-0472">Membrane</keyword>
<dbReference type="Pfam" id="PF13855">
    <property type="entry name" value="LRR_8"/>
    <property type="match status" value="3"/>
</dbReference>
<proteinExistence type="inferred from homology"/>
<evidence type="ECO:0000256" key="7">
    <source>
        <dbReference type="ARBA" id="ARBA00022737"/>
    </source>
</evidence>
<dbReference type="Pfam" id="PF12799">
    <property type="entry name" value="LRR_4"/>
    <property type="match status" value="1"/>
</dbReference>
<dbReference type="InterPro" id="IPR025875">
    <property type="entry name" value="Leu-rich_rpt_4"/>
</dbReference>
<dbReference type="InterPro" id="IPR001611">
    <property type="entry name" value="Leu-rich_rpt"/>
</dbReference>
<dbReference type="InterPro" id="IPR013210">
    <property type="entry name" value="LRR_N_plant-typ"/>
</dbReference>
<keyword evidence="5 12" id="KW-0812">Transmembrane</keyword>
<dbReference type="Pfam" id="PF00560">
    <property type="entry name" value="LRR_1"/>
    <property type="match status" value="6"/>
</dbReference>
<evidence type="ECO:0000256" key="8">
    <source>
        <dbReference type="ARBA" id="ARBA00022989"/>
    </source>
</evidence>
<sequence length="1029" mass="114646">MVIGMLYQILCLLLAFLQYLQVACSWSSSSSFLHSTHLCLPEQRAALLEFKNTISLDDYCGIFASYPRTNSWNESTDCCSWEGVTCNKVTGHVIGIDLSDSCLHGSLHANNSLFHLQNLQWLDLSFNDLSGSLLENSSLFHLQGLHELNLAHNDFNGSISSELFTQLVSLTHLNLSHSGFSDLIPYEISLLSNLVSLDLSINAYSNLRFDAQGFDMLARNLTKIRNLVLDYVDMSGVAVSSFLNLTSSVESLSLRDCQLHGEFPSENFQLPYLQHIDLGWNENLTGYLPKTNLSRALKLLDLYYCGFRGSIPASFGNLTQIISIDLSGNSFAGQIPDFFGNLNKLTFLTFYSCNFSGQLPITMFNLTQITELDLSNNRLEGPLPNHVSELQLLEVFRLSNNSVSGGVPSWLFTLPSLQNLDLSHNKLTGPVDQIQKPNSVKYVDLSSNNIHGPIPSSFFDLVNLSTLHISSNNLSGVIESNMLSKLQNLYDLDLSNNGLLSLSTSGNDVNYSFPQLSKVSFSSCSIRQFPNFFRTSKLEFLDLSNNKISGGISKWEAEGWEQLTMLNLSYNFLTTLEQFPGKRLEVLDLHSNLLQGPILSTCLNLQMPNPPLFLSIFLISENNLTGNIPSLICNWTSLVVLDLSKNSLSGTIPECLGNFSYSLKFMNLQMNNFSGKIPDSFMNNLLKNLFLNDNQMDGLLPRSLANCSYLEVLNLGNNKLTDTFPHWLASLPSLQVLILRFNRLHGSIPNSIASSNFSALRIIDLSGNEFTGPLPTKLVQNLRAMKDVPKQKPSEPFLYKSTDRRVGYAYDYYQISVNVTMKRLEIELVKTLAIFIAMDFSNNLFCGQIPEALGELISLQMLNFSHNNFTGSIPPSLGNLVALESLDLSSNKLGGGIPSQLTNLTFLAVLNLSENNLVGPIPHGNQFGTFDNDSYSGNLGLCGLPLSEKCGNEEKRKPPAPKFKEDEDSAIPFIWKLAMMGYGCGLMLGLSSGYIVFTTGRPWWFVRMVERDWQKNVTKWIRSNKGRRN</sequence>
<keyword evidence="10" id="KW-0675">Receptor</keyword>
<keyword evidence="6 13" id="KW-0732">Signal</keyword>
<dbReference type="SMART" id="SM00369">
    <property type="entry name" value="LRR_TYP"/>
    <property type="match status" value="13"/>
</dbReference>
<dbReference type="Pfam" id="PF08263">
    <property type="entry name" value="LRRNT_2"/>
    <property type="match status" value="1"/>
</dbReference>
<evidence type="ECO:0000256" key="12">
    <source>
        <dbReference type="SAM" id="Phobius"/>
    </source>
</evidence>
<keyword evidence="4" id="KW-0433">Leucine-rich repeat</keyword>
<evidence type="ECO:0000256" key="3">
    <source>
        <dbReference type="ARBA" id="ARBA00022475"/>
    </source>
</evidence>
<reference evidence="16" key="1">
    <citation type="submission" date="2025-08" db="UniProtKB">
        <authorList>
            <consortium name="RefSeq"/>
        </authorList>
    </citation>
    <scope>IDENTIFICATION</scope>
    <source>
        <tissue evidence="16">Fruit stalk</tissue>
    </source>
</reference>
<protein>
    <submittedName>
        <fullName evidence="16">Receptor-like protein 12</fullName>
    </submittedName>
</protein>